<dbReference type="Pfam" id="PF01648">
    <property type="entry name" value="ACPS"/>
    <property type="match status" value="1"/>
</dbReference>
<dbReference type="InterPro" id="IPR037143">
    <property type="entry name" value="4-PPantetheinyl_Trfase_dom_sf"/>
</dbReference>
<protein>
    <recommendedName>
        <fullName evidence="2">4'-phosphopantetheinyl transferase domain-containing protein</fullName>
    </recommendedName>
</protein>
<dbReference type="Proteomes" id="UP000184073">
    <property type="component" value="Unassembled WGS sequence"/>
</dbReference>
<gene>
    <name evidence="3" type="ORF">ASPVEDRAFT_32236</name>
</gene>
<evidence type="ECO:0000313" key="4">
    <source>
        <dbReference type="Proteomes" id="UP000184073"/>
    </source>
</evidence>
<evidence type="ECO:0000256" key="1">
    <source>
        <dbReference type="ARBA" id="ARBA00022679"/>
    </source>
</evidence>
<dbReference type="InterPro" id="IPR008278">
    <property type="entry name" value="4-PPantetheinyl_Trfase_dom"/>
</dbReference>
<evidence type="ECO:0000259" key="2">
    <source>
        <dbReference type="Pfam" id="PF01648"/>
    </source>
</evidence>
<name>A0A1L9PWS9_ASPVE</name>
<dbReference type="GeneID" id="63726093"/>
<accession>A0A1L9PWS9</accession>
<proteinExistence type="predicted"/>
<dbReference type="AlphaFoldDB" id="A0A1L9PWS9"/>
<dbReference type="OrthoDB" id="15433at2759"/>
<dbReference type="RefSeq" id="XP_040671654.1">
    <property type="nucleotide sequence ID" value="XM_040810582.1"/>
</dbReference>
<feature type="domain" description="4'-phosphopantetheinyl transferase" evidence="2">
    <location>
        <begin position="14"/>
        <end position="138"/>
    </location>
</feature>
<dbReference type="Gene3D" id="3.90.470.20">
    <property type="entry name" value="4'-phosphopantetheinyl transferase domain"/>
    <property type="match status" value="1"/>
</dbReference>
<dbReference type="GO" id="GO:0000287">
    <property type="term" value="F:magnesium ion binding"/>
    <property type="evidence" value="ECO:0007669"/>
    <property type="project" value="InterPro"/>
</dbReference>
<sequence length="181" mass="20064">MQATEIAPFPYPLGLGTDICHIPRIRRILANEKPQYAEQFAQKIFGPAERGEFNSRYQKLLQCKRDGLETVPASAIDSLVRDKYDQKLWQLSSWVAGRFAAKEAAIKAVSPRRLKWHQAEVVVRAGQMKPLLVIHDAQSIQADGSATDGRSVRKRAAQLSISHDGEYAIATVLAVNDAPVS</sequence>
<dbReference type="SUPFAM" id="SSF56214">
    <property type="entry name" value="4'-phosphopantetheinyl transferase"/>
    <property type="match status" value="1"/>
</dbReference>
<evidence type="ECO:0000313" key="3">
    <source>
        <dbReference type="EMBL" id="OJJ05892.1"/>
    </source>
</evidence>
<dbReference type="VEuPathDB" id="FungiDB:ASPVEDRAFT_32236"/>
<dbReference type="EMBL" id="KV878133">
    <property type="protein sequence ID" value="OJJ05892.1"/>
    <property type="molecule type" value="Genomic_DNA"/>
</dbReference>
<dbReference type="GO" id="GO:0008897">
    <property type="term" value="F:holo-[acyl-carrier-protein] synthase activity"/>
    <property type="evidence" value="ECO:0007669"/>
    <property type="project" value="InterPro"/>
</dbReference>
<keyword evidence="4" id="KW-1185">Reference proteome</keyword>
<organism evidence="3 4">
    <name type="scientific">Aspergillus versicolor CBS 583.65</name>
    <dbReference type="NCBI Taxonomy" id="1036611"/>
    <lineage>
        <taxon>Eukaryota</taxon>
        <taxon>Fungi</taxon>
        <taxon>Dikarya</taxon>
        <taxon>Ascomycota</taxon>
        <taxon>Pezizomycotina</taxon>
        <taxon>Eurotiomycetes</taxon>
        <taxon>Eurotiomycetidae</taxon>
        <taxon>Eurotiales</taxon>
        <taxon>Aspergillaceae</taxon>
        <taxon>Aspergillus</taxon>
        <taxon>Aspergillus subgen. Nidulantes</taxon>
    </lineage>
</organism>
<reference evidence="4" key="1">
    <citation type="journal article" date="2017" name="Genome Biol.">
        <title>Comparative genomics reveals high biological diversity and specific adaptations in the industrially and medically important fungal genus Aspergillus.</title>
        <authorList>
            <person name="de Vries R.P."/>
            <person name="Riley R."/>
            <person name="Wiebenga A."/>
            <person name="Aguilar-Osorio G."/>
            <person name="Amillis S."/>
            <person name="Uchima C.A."/>
            <person name="Anderluh G."/>
            <person name="Asadollahi M."/>
            <person name="Askin M."/>
            <person name="Barry K."/>
            <person name="Battaglia E."/>
            <person name="Bayram O."/>
            <person name="Benocci T."/>
            <person name="Braus-Stromeyer S.A."/>
            <person name="Caldana C."/>
            <person name="Canovas D."/>
            <person name="Cerqueira G.C."/>
            <person name="Chen F."/>
            <person name="Chen W."/>
            <person name="Choi C."/>
            <person name="Clum A."/>
            <person name="Dos Santos R.A."/>
            <person name="Damasio A.R."/>
            <person name="Diallinas G."/>
            <person name="Emri T."/>
            <person name="Fekete E."/>
            <person name="Flipphi M."/>
            <person name="Freyberg S."/>
            <person name="Gallo A."/>
            <person name="Gournas C."/>
            <person name="Habgood R."/>
            <person name="Hainaut M."/>
            <person name="Harispe M.L."/>
            <person name="Henrissat B."/>
            <person name="Hilden K.S."/>
            <person name="Hope R."/>
            <person name="Hossain A."/>
            <person name="Karabika E."/>
            <person name="Karaffa L."/>
            <person name="Karanyi Z."/>
            <person name="Krasevec N."/>
            <person name="Kuo A."/>
            <person name="Kusch H."/>
            <person name="LaButti K."/>
            <person name="Lagendijk E.L."/>
            <person name="Lapidus A."/>
            <person name="Levasseur A."/>
            <person name="Lindquist E."/>
            <person name="Lipzen A."/>
            <person name="Logrieco A.F."/>
            <person name="MacCabe A."/>
            <person name="Maekelae M.R."/>
            <person name="Malavazi I."/>
            <person name="Melin P."/>
            <person name="Meyer V."/>
            <person name="Mielnichuk N."/>
            <person name="Miskei M."/>
            <person name="Molnar A.P."/>
            <person name="Mule G."/>
            <person name="Ngan C.Y."/>
            <person name="Orejas M."/>
            <person name="Orosz E."/>
            <person name="Ouedraogo J.P."/>
            <person name="Overkamp K.M."/>
            <person name="Park H.-S."/>
            <person name="Perrone G."/>
            <person name="Piumi F."/>
            <person name="Punt P.J."/>
            <person name="Ram A.F."/>
            <person name="Ramon A."/>
            <person name="Rauscher S."/>
            <person name="Record E."/>
            <person name="Riano-Pachon D.M."/>
            <person name="Robert V."/>
            <person name="Roehrig J."/>
            <person name="Ruller R."/>
            <person name="Salamov A."/>
            <person name="Salih N.S."/>
            <person name="Samson R.A."/>
            <person name="Sandor E."/>
            <person name="Sanguinetti M."/>
            <person name="Schuetze T."/>
            <person name="Sepcic K."/>
            <person name="Shelest E."/>
            <person name="Sherlock G."/>
            <person name="Sophianopoulou V."/>
            <person name="Squina F.M."/>
            <person name="Sun H."/>
            <person name="Susca A."/>
            <person name="Todd R.B."/>
            <person name="Tsang A."/>
            <person name="Unkles S.E."/>
            <person name="van de Wiele N."/>
            <person name="van Rossen-Uffink D."/>
            <person name="Oliveira J.V."/>
            <person name="Vesth T.C."/>
            <person name="Visser J."/>
            <person name="Yu J.-H."/>
            <person name="Zhou M."/>
            <person name="Andersen M.R."/>
            <person name="Archer D.B."/>
            <person name="Baker S.E."/>
            <person name="Benoit I."/>
            <person name="Brakhage A.A."/>
            <person name="Braus G.H."/>
            <person name="Fischer R."/>
            <person name="Frisvad J.C."/>
            <person name="Goldman G.H."/>
            <person name="Houbraken J."/>
            <person name="Oakley B."/>
            <person name="Pocsi I."/>
            <person name="Scazzocchio C."/>
            <person name="Seiboth B."/>
            <person name="vanKuyk P.A."/>
            <person name="Wortman J."/>
            <person name="Dyer P.S."/>
            <person name="Grigoriev I.V."/>
        </authorList>
    </citation>
    <scope>NUCLEOTIDE SEQUENCE [LARGE SCALE GENOMIC DNA]</scope>
    <source>
        <strain evidence="4">CBS 583.65</strain>
    </source>
</reference>
<keyword evidence="1" id="KW-0808">Transferase</keyword>